<dbReference type="InterPro" id="IPR036388">
    <property type="entry name" value="WH-like_DNA-bd_sf"/>
</dbReference>
<reference evidence="5" key="2">
    <citation type="submission" date="2023-02" db="EMBL/GenBank/DDBJ databases">
        <title>'Rhodoalgimonas zhirmunskyi' gen. nov., isolated from a red alga.</title>
        <authorList>
            <person name="Nedashkovskaya O.I."/>
            <person name="Otstavnykh N.Y."/>
            <person name="Bystritskaya E.P."/>
            <person name="Balabanova L.A."/>
            <person name="Isaeva M.P."/>
        </authorList>
    </citation>
    <scope>NUCLEOTIDE SEQUENCE</scope>
    <source>
        <strain evidence="5">KCTC 52189</strain>
    </source>
</reference>
<evidence type="ECO:0000256" key="2">
    <source>
        <dbReference type="ARBA" id="ARBA00023125"/>
    </source>
</evidence>
<dbReference type="Gene3D" id="1.20.120.530">
    <property type="entry name" value="GntR ligand-binding domain-like"/>
    <property type="match status" value="1"/>
</dbReference>
<dbReference type="CDD" id="cd07377">
    <property type="entry name" value="WHTH_GntR"/>
    <property type="match status" value="1"/>
</dbReference>
<proteinExistence type="predicted"/>
<keyword evidence="1" id="KW-0805">Transcription regulation</keyword>
<dbReference type="InterPro" id="IPR011711">
    <property type="entry name" value="GntR_C"/>
</dbReference>
<evidence type="ECO:0000313" key="6">
    <source>
        <dbReference type="Proteomes" id="UP001226762"/>
    </source>
</evidence>
<evidence type="ECO:0000313" key="5">
    <source>
        <dbReference type="EMBL" id="MDQ2092224.1"/>
    </source>
</evidence>
<accession>A0AAE4B7D1</accession>
<protein>
    <submittedName>
        <fullName evidence="5">GntR family transcriptional regulator</fullName>
    </submittedName>
</protein>
<dbReference type="SMART" id="SM00345">
    <property type="entry name" value="HTH_GNTR"/>
    <property type="match status" value="1"/>
</dbReference>
<gene>
    <name evidence="5" type="ORF">NO357_20155</name>
</gene>
<dbReference type="PANTHER" id="PTHR43537">
    <property type="entry name" value="TRANSCRIPTIONAL REGULATOR, GNTR FAMILY"/>
    <property type="match status" value="1"/>
</dbReference>
<dbReference type="RefSeq" id="WP_306737535.1">
    <property type="nucleotide sequence ID" value="NZ_JANHAX010000008.1"/>
</dbReference>
<dbReference type="Proteomes" id="UP001226762">
    <property type="component" value="Unassembled WGS sequence"/>
</dbReference>
<dbReference type="EMBL" id="JANHAX010000008">
    <property type="protein sequence ID" value="MDQ2092224.1"/>
    <property type="molecule type" value="Genomic_DNA"/>
</dbReference>
<keyword evidence="2" id="KW-0238">DNA-binding</keyword>
<sequence length="219" mass="24033">MGAQADQVRHDILSRVLSRDLMPGDRIDEADLRDRLHLSGTPVREALISLEATGVIERRPRGGARIMSLDLEGLMKMIEVQAETEGAVAFRAARRITPDQATRLQAATRACLDFAPSPRPGNDDYFDLNLAFHRALIDAAGNEFLEQAVFQTANRLVGYLAARHALPGEPGRSAQDHDAICRAVLDHDGDTARILMIAHVSFSDAMALDVINHVHARQT</sequence>
<evidence type="ECO:0000259" key="4">
    <source>
        <dbReference type="PROSITE" id="PS50949"/>
    </source>
</evidence>
<dbReference type="PROSITE" id="PS50949">
    <property type="entry name" value="HTH_GNTR"/>
    <property type="match status" value="1"/>
</dbReference>
<keyword evidence="3" id="KW-0804">Transcription</keyword>
<dbReference type="InterPro" id="IPR000524">
    <property type="entry name" value="Tscrpt_reg_HTH_GntR"/>
</dbReference>
<reference evidence="5" key="1">
    <citation type="submission" date="2022-07" db="EMBL/GenBank/DDBJ databases">
        <authorList>
            <person name="Otstavnykh N."/>
            <person name="Isaeva M."/>
            <person name="Bystritskaya E."/>
        </authorList>
    </citation>
    <scope>NUCLEOTIDE SEQUENCE</scope>
    <source>
        <strain evidence="5">KCTC 52189</strain>
    </source>
</reference>
<dbReference type="Pfam" id="PF00392">
    <property type="entry name" value="GntR"/>
    <property type="match status" value="1"/>
</dbReference>
<dbReference type="SMART" id="SM00895">
    <property type="entry name" value="FCD"/>
    <property type="match status" value="1"/>
</dbReference>
<evidence type="ECO:0000256" key="1">
    <source>
        <dbReference type="ARBA" id="ARBA00023015"/>
    </source>
</evidence>
<dbReference type="AlphaFoldDB" id="A0AAE4B7D1"/>
<dbReference type="GO" id="GO:0003677">
    <property type="term" value="F:DNA binding"/>
    <property type="evidence" value="ECO:0007669"/>
    <property type="project" value="UniProtKB-KW"/>
</dbReference>
<evidence type="ECO:0000256" key="3">
    <source>
        <dbReference type="ARBA" id="ARBA00023163"/>
    </source>
</evidence>
<dbReference type="Pfam" id="PF07729">
    <property type="entry name" value="FCD"/>
    <property type="match status" value="1"/>
</dbReference>
<organism evidence="5 6">
    <name type="scientific">Marimonas arenosa</name>
    <dbReference type="NCBI Taxonomy" id="1795305"/>
    <lineage>
        <taxon>Bacteria</taxon>
        <taxon>Pseudomonadati</taxon>
        <taxon>Pseudomonadota</taxon>
        <taxon>Alphaproteobacteria</taxon>
        <taxon>Rhodobacterales</taxon>
        <taxon>Paracoccaceae</taxon>
        <taxon>Marimonas</taxon>
    </lineage>
</organism>
<dbReference type="InterPro" id="IPR036390">
    <property type="entry name" value="WH_DNA-bd_sf"/>
</dbReference>
<dbReference type="InterPro" id="IPR008920">
    <property type="entry name" value="TF_FadR/GntR_C"/>
</dbReference>
<dbReference type="GO" id="GO:0003700">
    <property type="term" value="F:DNA-binding transcription factor activity"/>
    <property type="evidence" value="ECO:0007669"/>
    <property type="project" value="InterPro"/>
</dbReference>
<comment type="caution">
    <text evidence="5">The sequence shown here is derived from an EMBL/GenBank/DDBJ whole genome shotgun (WGS) entry which is preliminary data.</text>
</comment>
<keyword evidence="6" id="KW-1185">Reference proteome</keyword>
<dbReference type="SUPFAM" id="SSF46785">
    <property type="entry name" value="Winged helix' DNA-binding domain"/>
    <property type="match status" value="1"/>
</dbReference>
<feature type="domain" description="HTH gntR-type" evidence="4">
    <location>
        <begin position="2"/>
        <end position="69"/>
    </location>
</feature>
<dbReference type="PANTHER" id="PTHR43537:SF49">
    <property type="entry name" value="TRANSCRIPTIONAL REGULATORY PROTEIN"/>
    <property type="match status" value="1"/>
</dbReference>
<dbReference type="Gene3D" id="1.10.10.10">
    <property type="entry name" value="Winged helix-like DNA-binding domain superfamily/Winged helix DNA-binding domain"/>
    <property type="match status" value="1"/>
</dbReference>
<name>A0AAE4B7D1_9RHOB</name>
<dbReference type="SUPFAM" id="SSF48008">
    <property type="entry name" value="GntR ligand-binding domain-like"/>
    <property type="match status" value="1"/>
</dbReference>